<dbReference type="AlphaFoldDB" id="A0A8R7P3T5"/>
<name>A0A8R7P3T5_TRIUA</name>
<organism evidence="1 2">
    <name type="scientific">Triticum urartu</name>
    <name type="common">Red wild einkorn</name>
    <name type="synonym">Crithodium urartu</name>
    <dbReference type="NCBI Taxonomy" id="4572"/>
    <lineage>
        <taxon>Eukaryota</taxon>
        <taxon>Viridiplantae</taxon>
        <taxon>Streptophyta</taxon>
        <taxon>Embryophyta</taxon>
        <taxon>Tracheophyta</taxon>
        <taxon>Spermatophyta</taxon>
        <taxon>Magnoliopsida</taxon>
        <taxon>Liliopsida</taxon>
        <taxon>Poales</taxon>
        <taxon>Poaceae</taxon>
        <taxon>BOP clade</taxon>
        <taxon>Pooideae</taxon>
        <taxon>Triticodae</taxon>
        <taxon>Triticeae</taxon>
        <taxon>Triticinae</taxon>
        <taxon>Triticum</taxon>
    </lineage>
</organism>
<dbReference type="Proteomes" id="UP000015106">
    <property type="component" value="Chromosome 1"/>
</dbReference>
<evidence type="ECO:0000313" key="2">
    <source>
        <dbReference type="Proteomes" id="UP000015106"/>
    </source>
</evidence>
<sequence length="83" mass="9346">MFATAPVHPGLRRPRPRALYPETAVDAPVIGYVIDDTSTPFQRSFQACRHFVVAYMLTQTSWIWNWPSCARRTRCSSSGTGIS</sequence>
<dbReference type="Gramene" id="TuG1812G0100002120.01.T02">
    <property type="protein sequence ID" value="TuG1812G0100002120.01.T02"/>
    <property type="gene ID" value="TuG1812G0100002120.01"/>
</dbReference>
<reference evidence="1" key="2">
    <citation type="submission" date="2018-03" db="EMBL/GenBank/DDBJ databases">
        <title>The Triticum urartu genome reveals the dynamic nature of wheat genome evolution.</title>
        <authorList>
            <person name="Ling H."/>
            <person name="Ma B."/>
            <person name="Shi X."/>
            <person name="Liu H."/>
            <person name="Dong L."/>
            <person name="Sun H."/>
            <person name="Cao Y."/>
            <person name="Gao Q."/>
            <person name="Zheng S."/>
            <person name="Li Y."/>
            <person name="Yu Y."/>
            <person name="Du H."/>
            <person name="Qi M."/>
            <person name="Li Y."/>
            <person name="Yu H."/>
            <person name="Cui Y."/>
            <person name="Wang N."/>
            <person name="Chen C."/>
            <person name="Wu H."/>
            <person name="Zhao Y."/>
            <person name="Zhang J."/>
            <person name="Li Y."/>
            <person name="Zhou W."/>
            <person name="Zhang B."/>
            <person name="Hu W."/>
            <person name="Eijk M."/>
            <person name="Tang J."/>
            <person name="Witsenboer H."/>
            <person name="Zhao S."/>
            <person name="Li Z."/>
            <person name="Zhang A."/>
            <person name="Wang D."/>
            <person name="Liang C."/>
        </authorList>
    </citation>
    <scope>NUCLEOTIDE SEQUENCE [LARGE SCALE GENOMIC DNA]</scope>
    <source>
        <strain evidence="1">cv. G1812</strain>
    </source>
</reference>
<accession>A0A8R7P3T5</accession>
<proteinExistence type="predicted"/>
<dbReference type="EnsemblPlants" id="TuG1812G0100002120.01.T02">
    <property type="protein sequence ID" value="TuG1812G0100002120.01.T02"/>
    <property type="gene ID" value="TuG1812G0100002120.01"/>
</dbReference>
<reference evidence="2" key="1">
    <citation type="journal article" date="2013" name="Nature">
        <title>Draft genome of the wheat A-genome progenitor Triticum urartu.</title>
        <authorList>
            <person name="Ling H.Q."/>
            <person name="Zhao S."/>
            <person name="Liu D."/>
            <person name="Wang J."/>
            <person name="Sun H."/>
            <person name="Zhang C."/>
            <person name="Fan H."/>
            <person name="Li D."/>
            <person name="Dong L."/>
            <person name="Tao Y."/>
            <person name="Gao C."/>
            <person name="Wu H."/>
            <person name="Li Y."/>
            <person name="Cui Y."/>
            <person name="Guo X."/>
            <person name="Zheng S."/>
            <person name="Wang B."/>
            <person name="Yu K."/>
            <person name="Liang Q."/>
            <person name="Yang W."/>
            <person name="Lou X."/>
            <person name="Chen J."/>
            <person name="Feng M."/>
            <person name="Jian J."/>
            <person name="Zhang X."/>
            <person name="Luo G."/>
            <person name="Jiang Y."/>
            <person name="Liu J."/>
            <person name="Wang Z."/>
            <person name="Sha Y."/>
            <person name="Zhang B."/>
            <person name="Wu H."/>
            <person name="Tang D."/>
            <person name="Shen Q."/>
            <person name="Xue P."/>
            <person name="Zou S."/>
            <person name="Wang X."/>
            <person name="Liu X."/>
            <person name="Wang F."/>
            <person name="Yang Y."/>
            <person name="An X."/>
            <person name="Dong Z."/>
            <person name="Zhang K."/>
            <person name="Zhang X."/>
            <person name="Luo M.C."/>
            <person name="Dvorak J."/>
            <person name="Tong Y."/>
            <person name="Wang J."/>
            <person name="Yang H."/>
            <person name="Li Z."/>
            <person name="Wang D."/>
            <person name="Zhang A."/>
            <person name="Wang J."/>
        </authorList>
    </citation>
    <scope>NUCLEOTIDE SEQUENCE</scope>
    <source>
        <strain evidence="2">cv. G1812</strain>
    </source>
</reference>
<protein>
    <submittedName>
        <fullName evidence="1">Uncharacterized protein</fullName>
    </submittedName>
</protein>
<reference evidence="1" key="3">
    <citation type="submission" date="2022-06" db="UniProtKB">
        <authorList>
            <consortium name="EnsemblPlants"/>
        </authorList>
    </citation>
    <scope>IDENTIFICATION</scope>
</reference>
<dbReference type="Gramene" id="TuG1812G0100002120.01.T01">
    <property type="protein sequence ID" value="TuG1812G0100002120.01.T01"/>
    <property type="gene ID" value="TuG1812G0100002120.01"/>
</dbReference>
<dbReference type="EnsemblPlants" id="TuG1812G0100002120.01.T01">
    <property type="protein sequence ID" value="TuG1812G0100002120.01.T01"/>
    <property type="gene ID" value="TuG1812G0100002120.01"/>
</dbReference>
<evidence type="ECO:0000313" key="1">
    <source>
        <dbReference type="EnsemblPlants" id="TuG1812G0100002120.01.T01"/>
    </source>
</evidence>
<keyword evidence="2" id="KW-1185">Reference proteome</keyword>